<comment type="caution">
    <text evidence="2">The sequence shown here is derived from an EMBL/GenBank/DDBJ whole genome shotgun (WGS) entry which is preliminary data.</text>
</comment>
<evidence type="ECO:0000313" key="2">
    <source>
        <dbReference type="EMBL" id="RHZ84902.1"/>
    </source>
</evidence>
<proteinExistence type="predicted"/>
<accession>A0A397JCP2</accession>
<sequence>MKKKQLTELGALTKDEKYKYQTSLNTHVREEKKLYSSELLELRKRNNGSIFLKNKEYESDPDDHEKKKYQKNSSQKKQCISFADAENNLFLVSKDNLDRGDEADLSLSDIEIVSNCLAIINNVKGLKLGPLPQKESR</sequence>
<protein>
    <submittedName>
        <fullName evidence="2">Uncharacterized protein</fullName>
    </submittedName>
</protein>
<dbReference type="Proteomes" id="UP000266861">
    <property type="component" value="Unassembled WGS sequence"/>
</dbReference>
<feature type="region of interest" description="Disordered" evidence="1">
    <location>
        <begin position="51"/>
        <end position="76"/>
    </location>
</feature>
<keyword evidence="3" id="KW-1185">Reference proteome</keyword>
<organism evidence="2 3">
    <name type="scientific">Diversispora epigaea</name>
    <dbReference type="NCBI Taxonomy" id="1348612"/>
    <lineage>
        <taxon>Eukaryota</taxon>
        <taxon>Fungi</taxon>
        <taxon>Fungi incertae sedis</taxon>
        <taxon>Mucoromycota</taxon>
        <taxon>Glomeromycotina</taxon>
        <taxon>Glomeromycetes</taxon>
        <taxon>Diversisporales</taxon>
        <taxon>Diversisporaceae</taxon>
        <taxon>Diversispora</taxon>
    </lineage>
</organism>
<evidence type="ECO:0000313" key="3">
    <source>
        <dbReference type="Proteomes" id="UP000266861"/>
    </source>
</evidence>
<name>A0A397JCP2_9GLOM</name>
<feature type="compositionally biased region" description="Basic and acidic residues" evidence="1">
    <location>
        <begin position="53"/>
        <end position="66"/>
    </location>
</feature>
<gene>
    <name evidence="2" type="ORF">Glove_74g144</name>
</gene>
<reference evidence="2 3" key="1">
    <citation type="submission" date="2018-08" db="EMBL/GenBank/DDBJ databases">
        <title>Genome and evolution of the arbuscular mycorrhizal fungus Diversispora epigaea (formerly Glomus versiforme) and its bacterial endosymbionts.</title>
        <authorList>
            <person name="Sun X."/>
            <person name="Fei Z."/>
            <person name="Harrison M."/>
        </authorList>
    </citation>
    <scope>NUCLEOTIDE SEQUENCE [LARGE SCALE GENOMIC DNA]</scope>
    <source>
        <strain evidence="2 3">IT104</strain>
    </source>
</reference>
<dbReference type="AlphaFoldDB" id="A0A397JCP2"/>
<evidence type="ECO:0000256" key="1">
    <source>
        <dbReference type="SAM" id="MobiDB-lite"/>
    </source>
</evidence>
<dbReference type="EMBL" id="PQFF01000070">
    <property type="protein sequence ID" value="RHZ84902.1"/>
    <property type="molecule type" value="Genomic_DNA"/>
</dbReference>
<dbReference type="OrthoDB" id="2225686at2759"/>